<dbReference type="InParanoid" id="C8X6N8"/>
<keyword evidence="2" id="KW-1185">Reference proteome</keyword>
<organism evidence="1 2">
    <name type="scientific">Nakamurella multipartita (strain ATCC 700099 / DSM 44233 / CIP 104796 / JCM 9543 / NBRC 105858 / Y-104)</name>
    <name type="common">Microsphaera multipartita</name>
    <dbReference type="NCBI Taxonomy" id="479431"/>
    <lineage>
        <taxon>Bacteria</taxon>
        <taxon>Bacillati</taxon>
        <taxon>Actinomycetota</taxon>
        <taxon>Actinomycetes</taxon>
        <taxon>Nakamurellales</taxon>
        <taxon>Nakamurellaceae</taxon>
        <taxon>Nakamurella</taxon>
    </lineage>
</organism>
<proteinExistence type="predicted"/>
<reference evidence="2" key="1">
    <citation type="submission" date="2009-09" db="EMBL/GenBank/DDBJ databases">
        <title>The complete genome of Nakamurella multipartita DSM 44233.</title>
        <authorList>
            <consortium name="US DOE Joint Genome Institute (JGI-PGF)"/>
            <person name="Lucas S."/>
            <person name="Copeland A."/>
            <person name="Lapidus A."/>
            <person name="Glavina del Rio T."/>
            <person name="Dalin E."/>
            <person name="Tice H."/>
            <person name="Bruce D."/>
            <person name="Goodwin L."/>
            <person name="Pitluck S."/>
            <person name="Kyrpides N."/>
            <person name="Mavromatis K."/>
            <person name="Ivanova N."/>
            <person name="Ovchinnikova G."/>
            <person name="Sims D."/>
            <person name="Meincke L."/>
            <person name="Brettin T."/>
            <person name="Detter J.C."/>
            <person name="Han C."/>
            <person name="Larimer F."/>
            <person name="Land M."/>
            <person name="Hauser L."/>
            <person name="Markowitz V."/>
            <person name="Cheng J.-F."/>
            <person name="Hugenholtz P."/>
            <person name="Woyke T."/>
            <person name="Wu D."/>
            <person name="Klenk H.-P."/>
            <person name="Eisen J.A."/>
        </authorList>
    </citation>
    <scope>NUCLEOTIDE SEQUENCE [LARGE SCALE GENOMIC DNA]</scope>
    <source>
        <strain evidence="2">ATCC 700099 / DSM 44233 / CIP 104796 / JCM 9543 / NBRC 105858 / Y-104</strain>
    </source>
</reference>
<dbReference type="HOGENOM" id="CLU_733254_0_0_11"/>
<dbReference type="InterPro" id="IPR039498">
    <property type="entry name" value="NTP_transf_5"/>
</dbReference>
<dbReference type="RefSeq" id="WP_015749605.1">
    <property type="nucleotide sequence ID" value="NC_013235.1"/>
</dbReference>
<name>C8X6N8_NAKMY</name>
<evidence type="ECO:0008006" key="3">
    <source>
        <dbReference type="Google" id="ProtNLM"/>
    </source>
</evidence>
<dbReference type="Proteomes" id="UP000002218">
    <property type="component" value="Chromosome"/>
</dbReference>
<accession>C8X6N8</accession>
<dbReference type="Pfam" id="PF14907">
    <property type="entry name" value="NTP_transf_5"/>
    <property type="match status" value="1"/>
</dbReference>
<evidence type="ECO:0000313" key="1">
    <source>
        <dbReference type="EMBL" id="ACV80786.1"/>
    </source>
</evidence>
<dbReference type="KEGG" id="nml:Namu_4505"/>
<reference evidence="1 2" key="2">
    <citation type="journal article" date="2010" name="Stand. Genomic Sci.">
        <title>Complete genome sequence of Nakamurella multipartita type strain (Y-104).</title>
        <authorList>
            <person name="Tice H."/>
            <person name="Mayilraj S."/>
            <person name="Sims D."/>
            <person name="Lapidus A."/>
            <person name="Nolan M."/>
            <person name="Lucas S."/>
            <person name="Glavina Del Rio T."/>
            <person name="Copeland A."/>
            <person name="Cheng J.F."/>
            <person name="Meincke L."/>
            <person name="Bruce D."/>
            <person name="Goodwin L."/>
            <person name="Pitluck S."/>
            <person name="Ivanova N."/>
            <person name="Mavromatis K."/>
            <person name="Ovchinnikova G."/>
            <person name="Pati A."/>
            <person name="Chen A."/>
            <person name="Palaniappan K."/>
            <person name="Land M."/>
            <person name="Hauser L."/>
            <person name="Chang Y.J."/>
            <person name="Jeffries C.D."/>
            <person name="Detter J.C."/>
            <person name="Brettin T."/>
            <person name="Rohde M."/>
            <person name="Goker M."/>
            <person name="Bristow J."/>
            <person name="Eisen J.A."/>
            <person name="Markowitz V."/>
            <person name="Hugenholtz P."/>
            <person name="Kyrpides N.C."/>
            <person name="Klenk H.P."/>
            <person name="Chen F."/>
        </authorList>
    </citation>
    <scope>NUCLEOTIDE SEQUENCE [LARGE SCALE GENOMIC DNA]</scope>
    <source>
        <strain evidence="2">ATCC 700099 / DSM 44233 / CIP 104796 / JCM 9543 / NBRC 105858 / Y-104</strain>
    </source>
</reference>
<evidence type="ECO:0000313" key="2">
    <source>
        <dbReference type="Proteomes" id="UP000002218"/>
    </source>
</evidence>
<dbReference type="eggNOG" id="ENOG5030K5A">
    <property type="taxonomic scope" value="Bacteria"/>
</dbReference>
<dbReference type="STRING" id="479431.Namu_4505"/>
<sequence precursor="true">MAVRRRRASSRNPSVTRALLSACRATWPPSGLSATEIDEFVDAARLHRIAPLAYVATRGLDDVVAGRVREDRDRALATTFKATLTLGSIRQALDGLPWLTFKGLVLSMNHHPVPGLRTFTDIDVLIHPRALRDACERLRAAGWRLLDYDDMLSRDRPPGEMHWLSPHGLQLDLHWSMINSAVRRDLFDIQTDGLLSRRVTATVGLTSVPTLNPEDTVVHTCLHAALDGSARLLQLVDTDSVARSVTNWETVIERAHQWRAQAQVWLVLHRAQANLGTPLPEGLSDSLGISAPLRGMFSAVDRVAPVAQVRHVHDLSRFGARAVRASFRATLSVAVQHAALGVADRVRRDAQVDHGRVPASAATYDRFLRTVEASSQR</sequence>
<dbReference type="EMBL" id="CP001737">
    <property type="protein sequence ID" value="ACV80786.1"/>
    <property type="molecule type" value="Genomic_DNA"/>
</dbReference>
<dbReference type="AlphaFoldDB" id="C8X6N8"/>
<gene>
    <name evidence="1" type="ordered locus">Namu_4505</name>
</gene>
<protein>
    <recommendedName>
        <fullName evidence="3">Nucleotidyltransferase family protein</fullName>
    </recommendedName>
</protein>